<dbReference type="Pfam" id="PF07992">
    <property type="entry name" value="Pyr_redox_2"/>
    <property type="match status" value="1"/>
</dbReference>
<dbReference type="EMBL" id="SLUI01000004">
    <property type="protein sequence ID" value="TCL38277.1"/>
    <property type="molecule type" value="Genomic_DNA"/>
</dbReference>
<dbReference type="AlphaFoldDB" id="A0A4V6NGB3"/>
<keyword evidence="3" id="KW-0285">Flavoprotein</keyword>
<evidence type="ECO:0000259" key="9">
    <source>
        <dbReference type="Pfam" id="PF07992"/>
    </source>
</evidence>
<keyword evidence="4" id="KW-0274">FAD</keyword>
<keyword evidence="12" id="KW-1185">Reference proteome</keyword>
<evidence type="ECO:0000256" key="4">
    <source>
        <dbReference type="ARBA" id="ARBA00022827"/>
    </source>
</evidence>
<feature type="domain" description="External alternative NADH-ubiquinone oxidoreductase-like C-terminal" evidence="10">
    <location>
        <begin position="352"/>
        <end position="408"/>
    </location>
</feature>
<evidence type="ECO:0000256" key="2">
    <source>
        <dbReference type="ARBA" id="ARBA00012637"/>
    </source>
</evidence>
<dbReference type="EC" id="1.6.5.9" evidence="2"/>
<feature type="domain" description="FAD/NAD(P)-binding" evidence="9">
    <location>
        <begin position="12"/>
        <end position="328"/>
    </location>
</feature>
<dbReference type="InterPro" id="IPR036188">
    <property type="entry name" value="FAD/NAD-bd_sf"/>
</dbReference>
<name>A0A4V6NGB3_9FIRM</name>
<dbReference type="PANTHER" id="PTHR43706:SF47">
    <property type="entry name" value="EXTERNAL NADH-UBIQUINONE OXIDOREDUCTASE 1, MITOCHONDRIAL-RELATED"/>
    <property type="match status" value="1"/>
</dbReference>
<comment type="caution">
    <text evidence="11">The sequence shown here is derived from an EMBL/GenBank/DDBJ whole genome shotgun (WGS) entry which is preliminary data.</text>
</comment>
<dbReference type="Gene3D" id="3.50.50.100">
    <property type="match status" value="1"/>
</dbReference>
<evidence type="ECO:0000256" key="7">
    <source>
        <dbReference type="ARBA" id="ARBA00023027"/>
    </source>
</evidence>
<gene>
    <name evidence="11" type="ORF">EV210_104261</name>
</gene>
<proteinExistence type="inferred from homology"/>
<evidence type="ECO:0000256" key="3">
    <source>
        <dbReference type="ARBA" id="ARBA00022630"/>
    </source>
</evidence>
<dbReference type="InterPro" id="IPR054585">
    <property type="entry name" value="NDH2-like_C"/>
</dbReference>
<keyword evidence="5" id="KW-0809">Transit peptide</keyword>
<dbReference type="PANTHER" id="PTHR43706">
    <property type="entry name" value="NADH DEHYDROGENASE"/>
    <property type="match status" value="1"/>
</dbReference>
<reference evidence="11 12" key="1">
    <citation type="submission" date="2019-03" db="EMBL/GenBank/DDBJ databases">
        <title>Genomic Encyclopedia of Type Strains, Phase IV (KMG-IV): sequencing the most valuable type-strain genomes for metagenomic binning, comparative biology and taxonomic classification.</title>
        <authorList>
            <person name="Goeker M."/>
        </authorList>
    </citation>
    <scope>NUCLEOTIDE SEQUENCE [LARGE SCALE GENOMIC DNA]</scope>
    <source>
        <strain evidence="11 12">DSM 15969</strain>
    </source>
</reference>
<dbReference type="GO" id="GO:0050136">
    <property type="term" value="F:NADH dehydrogenase (quinone) (non-electrogenic) activity"/>
    <property type="evidence" value="ECO:0007669"/>
    <property type="project" value="UniProtKB-EC"/>
</dbReference>
<dbReference type="Proteomes" id="UP000295063">
    <property type="component" value="Unassembled WGS sequence"/>
</dbReference>
<evidence type="ECO:0000313" key="12">
    <source>
        <dbReference type="Proteomes" id="UP000295063"/>
    </source>
</evidence>
<dbReference type="RefSeq" id="WP_132078031.1">
    <property type="nucleotide sequence ID" value="NZ_DAIMLW010000044.1"/>
</dbReference>
<evidence type="ECO:0000256" key="8">
    <source>
        <dbReference type="ARBA" id="ARBA00047599"/>
    </source>
</evidence>
<dbReference type="OrthoDB" id="9784880at2"/>
<keyword evidence="7" id="KW-0520">NAD</keyword>
<accession>A0A4V6NGB3</accession>
<comment type="similarity">
    <text evidence="1">Belongs to the NADH dehydrogenase family.</text>
</comment>
<evidence type="ECO:0000256" key="1">
    <source>
        <dbReference type="ARBA" id="ARBA00005272"/>
    </source>
</evidence>
<dbReference type="PRINTS" id="PR00368">
    <property type="entry name" value="FADPNR"/>
</dbReference>
<dbReference type="PRINTS" id="PR00411">
    <property type="entry name" value="PNDRDTASEI"/>
</dbReference>
<evidence type="ECO:0000256" key="6">
    <source>
        <dbReference type="ARBA" id="ARBA00023002"/>
    </source>
</evidence>
<comment type="catalytic activity">
    <reaction evidence="8">
        <text>a quinone + NADH + H(+) = a quinol + NAD(+)</text>
        <dbReference type="Rhea" id="RHEA:46160"/>
        <dbReference type="ChEBI" id="CHEBI:15378"/>
        <dbReference type="ChEBI" id="CHEBI:24646"/>
        <dbReference type="ChEBI" id="CHEBI:57540"/>
        <dbReference type="ChEBI" id="CHEBI:57945"/>
        <dbReference type="ChEBI" id="CHEBI:132124"/>
        <dbReference type="EC" id="1.6.5.9"/>
    </reaction>
</comment>
<sequence>MSNETHAKNVPHVVIVGAGFAGLQAARDLDNAPVQVTLLDKQNYHLFQPLLYQVATAGLSPEDIAHPVRAILRGQDNLNFRNTEVLDINLTTRRLVTKTGELQYDYLVVAAGGTHNFFGLQSVAAHSFGLKTIEEAVSIRNHVLERFELANQETDADKRRALLTFVVVGGGPTGVESAGALSELFYKVLIKDYPRLSFKEVRILLLEAGQSLLPALPSDLQDITAETLWKKHVEVRFGAMVTDFDGERVTLKGGEVIPAETLIWAAGVRAAGLIDRLGVSQGSLSRAIVTPTLQLADHPEVFVVGDAAHCEENGRPLPMNALVALQQGSTAASNIWRLLHDDQCEPFVFHDLGSMATIGRNSAVAKIGSLKIQGLLAWLLWTGVHIVRLAGFRNRLFVFWKWFWDYLFYERAVRLITKE</sequence>
<evidence type="ECO:0000259" key="10">
    <source>
        <dbReference type="Pfam" id="PF22366"/>
    </source>
</evidence>
<evidence type="ECO:0000256" key="5">
    <source>
        <dbReference type="ARBA" id="ARBA00022946"/>
    </source>
</evidence>
<keyword evidence="6" id="KW-0560">Oxidoreductase</keyword>
<dbReference type="SUPFAM" id="SSF51905">
    <property type="entry name" value="FAD/NAD(P)-binding domain"/>
    <property type="match status" value="1"/>
</dbReference>
<dbReference type="InterPro" id="IPR045024">
    <property type="entry name" value="NDH-2"/>
</dbReference>
<protein>
    <recommendedName>
        <fullName evidence="2">NADH:ubiquinone reductase (non-electrogenic)</fullName>
        <ecNumber evidence="2">1.6.5.9</ecNumber>
    </recommendedName>
</protein>
<dbReference type="Pfam" id="PF22366">
    <property type="entry name" value="NDH2_C"/>
    <property type="match status" value="1"/>
</dbReference>
<organism evidence="11 12">
    <name type="scientific">Anaerospora hongkongensis</name>
    <dbReference type="NCBI Taxonomy" id="244830"/>
    <lineage>
        <taxon>Bacteria</taxon>
        <taxon>Bacillati</taxon>
        <taxon>Bacillota</taxon>
        <taxon>Negativicutes</taxon>
        <taxon>Selenomonadales</taxon>
        <taxon>Sporomusaceae</taxon>
        <taxon>Anaerospora</taxon>
    </lineage>
</organism>
<evidence type="ECO:0000313" key="11">
    <source>
        <dbReference type="EMBL" id="TCL38277.1"/>
    </source>
</evidence>
<dbReference type="InterPro" id="IPR023753">
    <property type="entry name" value="FAD/NAD-binding_dom"/>
</dbReference>